<organism evidence="12 13">
    <name type="scientific">Cloeon dipterum</name>
    <dbReference type="NCBI Taxonomy" id="197152"/>
    <lineage>
        <taxon>Eukaryota</taxon>
        <taxon>Metazoa</taxon>
        <taxon>Ecdysozoa</taxon>
        <taxon>Arthropoda</taxon>
        <taxon>Hexapoda</taxon>
        <taxon>Insecta</taxon>
        <taxon>Pterygota</taxon>
        <taxon>Palaeoptera</taxon>
        <taxon>Ephemeroptera</taxon>
        <taxon>Pisciforma</taxon>
        <taxon>Baetidae</taxon>
        <taxon>Cloeon</taxon>
    </lineage>
</organism>
<evidence type="ECO:0000256" key="1">
    <source>
        <dbReference type="ARBA" id="ARBA00010886"/>
    </source>
</evidence>
<evidence type="ECO:0000256" key="6">
    <source>
        <dbReference type="ARBA" id="ARBA00022777"/>
    </source>
</evidence>
<reference evidence="12 13" key="1">
    <citation type="submission" date="2020-04" db="EMBL/GenBank/DDBJ databases">
        <authorList>
            <person name="Alioto T."/>
            <person name="Alioto T."/>
            <person name="Gomez Garrido J."/>
        </authorList>
    </citation>
    <scope>NUCLEOTIDE SEQUENCE [LARGE SCALE GENOMIC DNA]</scope>
</reference>
<comment type="catalytic activity">
    <reaction evidence="8">
        <text>L-threonyl-[protein] + ATP = O-phospho-L-threonyl-[protein] + ADP + H(+)</text>
        <dbReference type="Rhea" id="RHEA:46608"/>
        <dbReference type="Rhea" id="RHEA-COMP:11060"/>
        <dbReference type="Rhea" id="RHEA-COMP:11605"/>
        <dbReference type="ChEBI" id="CHEBI:15378"/>
        <dbReference type="ChEBI" id="CHEBI:30013"/>
        <dbReference type="ChEBI" id="CHEBI:30616"/>
        <dbReference type="ChEBI" id="CHEBI:61977"/>
        <dbReference type="ChEBI" id="CHEBI:456216"/>
        <dbReference type="EC" id="2.7.11.1"/>
    </reaction>
</comment>
<dbReference type="PROSITE" id="PS00107">
    <property type="entry name" value="PROTEIN_KINASE_ATP"/>
    <property type="match status" value="1"/>
</dbReference>
<feature type="domain" description="Protein kinase" evidence="11">
    <location>
        <begin position="6"/>
        <end position="260"/>
    </location>
</feature>
<dbReference type="Pfam" id="PF00069">
    <property type="entry name" value="Pkinase"/>
    <property type="match status" value="1"/>
</dbReference>
<dbReference type="PROSITE" id="PS50011">
    <property type="entry name" value="PROTEIN_KINASE_DOM"/>
    <property type="match status" value="1"/>
</dbReference>
<accession>A0A8S1E2C8</accession>
<comment type="caution">
    <text evidence="12">The sequence shown here is derived from an EMBL/GenBank/DDBJ whole genome shotgun (WGS) entry which is preliminary data.</text>
</comment>
<evidence type="ECO:0000256" key="2">
    <source>
        <dbReference type="ARBA" id="ARBA00012513"/>
    </source>
</evidence>
<dbReference type="InterPro" id="IPR017441">
    <property type="entry name" value="Protein_kinase_ATP_BS"/>
</dbReference>
<keyword evidence="7 10" id="KW-0067">ATP-binding</keyword>
<keyword evidence="5 10" id="KW-0547">Nucleotide-binding</keyword>
<evidence type="ECO:0000256" key="10">
    <source>
        <dbReference type="PROSITE-ProRule" id="PRU10141"/>
    </source>
</evidence>
<evidence type="ECO:0000256" key="3">
    <source>
        <dbReference type="ARBA" id="ARBA00022527"/>
    </source>
</evidence>
<evidence type="ECO:0000313" key="12">
    <source>
        <dbReference type="EMBL" id="CAB3386389.1"/>
    </source>
</evidence>
<dbReference type="GO" id="GO:0004674">
    <property type="term" value="F:protein serine/threonine kinase activity"/>
    <property type="evidence" value="ECO:0007669"/>
    <property type="project" value="UniProtKB-KW"/>
</dbReference>
<evidence type="ECO:0000259" key="11">
    <source>
        <dbReference type="PROSITE" id="PS50011"/>
    </source>
</evidence>
<name>A0A8S1E2C8_9INSE</name>
<keyword evidence="6" id="KW-0418">Kinase</keyword>
<comment type="catalytic activity">
    <reaction evidence="9">
        <text>L-seryl-[protein] + ATP = O-phospho-L-seryl-[protein] + ADP + H(+)</text>
        <dbReference type="Rhea" id="RHEA:17989"/>
        <dbReference type="Rhea" id="RHEA-COMP:9863"/>
        <dbReference type="Rhea" id="RHEA-COMP:11604"/>
        <dbReference type="ChEBI" id="CHEBI:15378"/>
        <dbReference type="ChEBI" id="CHEBI:29999"/>
        <dbReference type="ChEBI" id="CHEBI:30616"/>
        <dbReference type="ChEBI" id="CHEBI:83421"/>
        <dbReference type="ChEBI" id="CHEBI:456216"/>
        <dbReference type="EC" id="2.7.11.1"/>
    </reaction>
</comment>
<evidence type="ECO:0000256" key="7">
    <source>
        <dbReference type="ARBA" id="ARBA00022840"/>
    </source>
</evidence>
<sequence length="402" mass="45730">MDISEFVIGSLLGEGKFGRTYKARRKNDKKKKIVLKRIETTCQINKKAISQEIAIQGLIEDNSHLVKLLGHFVDKSGIVCLLMEYCKERDLELLIKRAGMKKTNIEDEFICKAIKELCLALLYLEEREILHHNVKPSSVYLTSEFTIKLGDFRHAHYFLTPALVPAEVSAYSPPEVVLCQPVTFKGDVWSVGCVAYALHQLRPPFYGLGEELRKNICGRSIQIAMTRDNCQPLFDFIGPMMATNCFFRPTFKEILQHPLMQQVSNHVRPFKPVEELAKGPVQVGSSGTDSSEGLRTTVKLDPHTVHRPSNFPAPPRKVRFVKEKSADEFKWYEIEPKQKVAAVRSCLKAGPSKEFGANSERGIYTKDDLEKAVAEKLAIRKFTMKYLRKTGKENYIVQHTKL</sequence>
<evidence type="ECO:0000313" key="13">
    <source>
        <dbReference type="Proteomes" id="UP000494165"/>
    </source>
</evidence>
<dbReference type="Gene3D" id="1.10.510.10">
    <property type="entry name" value="Transferase(Phosphotransferase) domain 1"/>
    <property type="match status" value="1"/>
</dbReference>
<keyword evidence="3" id="KW-0723">Serine/threonine-protein kinase</keyword>
<dbReference type="SUPFAM" id="SSF56112">
    <property type="entry name" value="Protein kinase-like (PK-like)"/>
    <property type="match status" value="1"/>
</dbReference>
<protein>
    <recommendedName>
        <fullName evidence="2">non-specific serine/threonine protein kinase</fullName>
        <ecNumber evidence="2">2.7.11.1</ecNumber>
    </recommendedName>
</protein>
<dbReference type="InterPro" id="IPR050660">
    <property type="entry name" value="NEK_Ser/Thr_kinase"/>
</dbReference>
<keyword evidence="13" id="KW-1185">Reference proteome</keyword>
<proteinExistence type="inferred from homology"/>
<evidence type="ECO:0000256" key="5">
    <source>
        <dbReference type="ARBA" id="ARBA00022741"/>
    </source>
</evidence>
<evidence type="ECO:0000256" key="9">
    <source>
        <dbReference type="ARBA" id="ARBA00048679"/>
    </source>
</evidence>
<dbReference type="GO" id="GO:0005524">
    <property type="term" value="F:ATP binding"/>
    <property type="evidence" value="ECO:0007669"/>
    <property type="project" value="UniProtKB-UniRule"/>
</dbReference>
<gene>
    <name evidence="12" type="ORF">CLODIP_2_CD14546</name>
</gene>
<evidence type="ECO:0000256" key="8">
    <source>
        <dbReference type="ARBA" id="ARBA00047899"/>
    </source>
</evidence>
<dbReference type="PANTHER" id="PTHR43671">
    <property type="entry name" value="SERINE/THREONINE-PROTEIN KINASE NEK"/>
    <property type="match status" value="1"/>
</dbReference>
<dbReference type="Proteomes" id="UP000494165">
    <property type="component" value="Unassembled WGS sequence"/>
</dbReference>
<dbReference type="EC" id="2.7.11.1" evidence="2"/>
<feature type="binding site" evidence="10">
    <location>
        <position position="36"/>
    </location>
    <ligand>
        <name>ATP</name>
        <dbReference type="ChEBI" id="CHEBI:30616"/>
    </ligand>
</feature>
<dbReference type="EMBL" id="CADEPI010000479">
    <property type="protein sequence ID" value="CAB3386389.1"/>
    <property type="molecule type" value="Genomic_DNA"/>
</dbReference>
<dbReference type="InterPro" id="IPR000719">
    <property type="entry name" value="Prot_kinase_dom"/>
</dbReference>
<dbReference type="InterPro" id="IPR011009">
    <property type="entry name" value="Kinase-like_dom_sf"/>
</dbReference>
<evidence type="ECO:0000256" key="4">
    <source>
        <dbReference type="ARBA" id="ARBA00022679"/>
    </source>
</evidence>
<dbReference type="Gene3D" id="3.30.200.20">
    <property type="entry name" value="Phosphorylase Kinase, domain 1"/>
    <property type="match status" value="1"/>
</dbReference>
<keyword evidence="4" id="KW-0808">Transferase</keyword>
<dbReference type="AlphaFoldDB" id="A0A8S1E2C8"/>
<dbReference type="OrthoDB" id="248923at2759"/>
<comment type="similarity">
    <text evidence="1">Belongs to the protein kinase superfamily. NEK Ser/Thr protein kinase family. NIMA subfamily.</text>
</comment>
<dbReference type="PANTHER" id="PTHR43671:SF98">
    <property type="entry name" value="SERINE_THREONINE-PROTEIN KINASE NEK11"/>
    <property type="match status" value="1"/>
</dbReference>